<evidence type="ECO:0000256" key="6">
    <source>
        <dbReference type="PROSITE-ProRule" id="PRU00169"/>
    </source>
</evidence>
<dbReference type="PANTHER" id="PTHR48111">
    <property type="entry name" value="REGULATOR OF RPOS"/>
    <property type="match status" value="1"/>
</dbReference>
<dbReference type="EMBL" id="CP096040">
    <property type="protein sequence ID" value="USQ94901.1"/>
    <property type="molecule type" value="Genomic_DNA"/>
</dbReference>
<dbReference type="InterPro" id="IPR039420">
    <property type="entry name" value="WalR-like"/>
</dbReference>
<evidence type="ECO:0000259" key="8">
    <source>
        <dbReference type="PROSITE" id="PS50110"/>
    </source>
</evidence>
<reference evidence="10 11" key="1">
    <citation type="submission" date="2022-04" db="EMBL/GenBank/DDBJ databases">
        <title>Genome sequence of soybean root-associated Caulobacter segnis RL271.</title>
        <authorList>
            <person name="Longley R."/>
            <person name="Bonito G."/>
            <person name="Trigodet F."/>
            <person name="Crosson S."/>
            <person name="Fiebig A."/>
        </authorList>
    </citation>
    <scope>NUCLEOTIDE SEQUENCE [LARGE SCALE GENOMIC DNA]</scope>
    <source>
        <strain evidence="10 11">RL271</strain>
    </source>
</reference>
<keyword evidence="3" id="KW-0805">Transcription regulation</keyword>
<dbReference type="Proteomes" id="UP001057520">
    <property type="component" value="Chromosome"/>
</dbReference>
<dbReference type="CDD" id="cd00383">
    <property type="entry name" value="trans_reg_C"/>
    <property type="match status" value="1"/>
</dbReference>
<dbReference type="SUPFAM" id="SSF52172">
    <property type="entry name" value="CheY-like"/>
    <property type="match status" value="1"/>
</dbReference>
<evidence type="ECO:0000256" key="1">
    <source>
        <dbReference type="ARBA" id="ARBA00022553"/>
    </source>
</evidence>
<evidence type="ECO:0000256" key="5">
    <source>
        <dbReference type="ARBA" id="ARBA00023163"/>
    </source>
</evidence>
<evidence type="ECO:0000256" key="4">
    <source>
        <dbReference type="ARBA" id="ARBA00023125"/>
    </source>
</evidence>
<evidence type="ECO:0000313" key="10">
    <source>
        <dbReference type="EMBL" id="USQ94901.1"/>
    </source>
</evidence>
<evidence type="ECO:0000256" key="7">
    <source>
        <dbReference type="PROSITE-ProRule" id="PRU01091"/>
    </source>
</evidence>
<dbReference type="Gene3D" id="6.10.250.690">
    <property type="match status" value="1"/>
</dbReference>
<dbReference type="PROSITE" id="PS51755">
    <property type="entry name" value="OMPR_PHOB"/>
    <property type="match status" value="1"/>
</dbReference>
<dbReference type="InterPro" id="IPR016032">
    <property type="entry name" value="Sig_transdc_resp-reg_C-effctor"/>
</dbReference>
<dbReference type="Pfam" id="PF00486">
    <property type="entry name" value="Trans_reg_C"/>
    <property type="match status" value="1"/>
</dbReference>
<organism evidence="10 11">
    <name type="scientific">Caulobacter segnis</name>
    <dbReference type="NCBI Taxonomy" id="88688"/>
    <lineage>
        <taxon>Bacteria</taxon>
        <taxon>Pseudomonadati</taxon>
        <taxon>Pseudomonadota</taxon>
        <taxon>Alphaproteobacteria</taxon>
        <taxon>Caulobacterales</taxon>
        <taxon>Caulobacteraceae</taxon>
        <taxon>Caulobacter</taxon>
    </lineage>
</organism>
<dbReference type="Pfam" id="PF00072">
    <property type="entry name" value="Response_reg"/>
    <property type="match status" value="1"/>
</dbReference>
<dbReference type="InterPro" id="IPR001867">
    <property type="entry name" value="OmpR/PhoB-type_DNA-bd"/>
</dbReference>
<dbReference type="SMART" id="SM00862">
    <property type="entry name" value="Trans_reg_C"/>
    <property type="match status" value="1"/>
</dbReference>
<keyword evidence="4 7" id="KW-0238">DNA-binding</keyword>
<keyword evidence="1 6" id="KW-0597">Phosphoprotein</keyword>
<proteinExistence type="predicted"/>
<accession>A0ABY4ZQM4</accession>
<feature type="DNA-binding region" description="OmpR/PhoB-type" evidence="7">
    <location>
        <begin position="123"/>
        <end position="221"/>
    </location>
</feature>
<protein>
    <submittedName>
        <fullName evidence="10">Response regulator transcription factor</fullName>
    </submittedName>
</protein>
<evidence type="ECO:0000256" key="2">
    <source>
        <dbReference type="ARBA" id="ARBA00023012"/>
    </source>
</evidence>
<keyword evidence="2" id="KW-0902">Two-component regulatory system</keyword>
<evidence type="ECO:0000313" key="11">
    <source>
        <dbReference type="Proteomes" id="UP001057520"/>
    </source>
</evidence>
<evidence type="ECO:0000259" key="9">
    <source>
        <dbReference type="PROSITE" id="PS51755"/>
    </source>
</evidence>
<feature type="domain" description="Response regulatory" evidence="8">
    <location>
        <begin position="2"/>
        <end position="116"/>
    </location>
</feature>
<dbReference type="PROSITE" id="PS50110">
    <property type="entry name" value="RESPONSE_REGULATORY"/>
    <property type="match status" value="1"/>
</dbReference>
<dbReference type="InterPro" id="IPR011006">
    <property type="entry name" value="CheY-like_superfamily"/>
</dbReference>
<dbReference type="InterPro" id="IPR001789">
    <property type="entry name" value="Sig_transdc_resp-reg_receiver"/>
</dbReference>
<dbReference type="Gene3D" id="3.40.50.2300">
    <property type="match status" value="1"/>
</dbReference>
<keyword evidence="11" id="KW-1185">Reference proteome</keyword>
<dbReference type="InterPro" id="IPR036388">
    <property type="entry name" value="WH-like_DNA-bd_sf"/>
</dbReference>
<feature type="modified residue" description="4-aspartylphosphate" evidence="6">
    <location>
        <position position="51"/>
    </location>
</feature>
<name>A0ABY4ZQM4_9CAUL</name>
<feature type="domain" description="OmpR/PhoB-type" evidence="9">
    <location>
        <begin position="123"/>
        <end position="221"/>
    </location>
</feature>
<evidence type="ECO:0000256" key="3">
    <source>
        <dbReference type="ARBA" id="ARBA00023015"/>
    </source>
</evidence>
<dbReference type="Gene3D" id="1.10.10.10">
    <property type="entry name" value="Winged helix-like DNA-binding domain superfamily/Winged helix DNA-binding domain"/>
    <property type="match status" value="1"/>
</dbReference>
<sequence>MRALLIEDNVRLGEATVKSLAKAGFTVDLFDTVGDGWHAWRSVTYDVVILDIMLGDESGLDLLPRARAAGLRTPVLMLTALGSVDQRVQGLERGADDYLVKPFAIEELVARLRALGRRPALTADVLRYGDLEYDQNAREISVREARLPLSRGESIVLERFLRNPNRVVTKAQLGDSLHSLDQDYTDNSIQVHVHRVRRKMAELGADVTIRALRGLGYMAVRSGGGAAD</sequence>
<dbReference type="SMART" id="SM00448">
    <property type="entry name" value="REC"/>
    <property type="match status" value="1"/>
</dbReference>
<keyword evidence="5" id="KW-0804">Transcription</keyword>
<dbReference type="SUPFAM" id="SSF46894">
    <property type="entry name" value="C-terminal effector domain of the bipartite response regulators"/>
    <property type="match status" value="1"/>
</dbReference>
<gene>
    <name evidence="10" type="ORF">MZV50_20405</name>
</gene>
<dbReference type="PANTHER" id="PTHR48111:SF1">
    <property type="entry name" value="TWO-COMPONENT RESPONSE REGULATOR ORR33"/>
    <property type="match status" value="1"/>
</dbReference>